<feature type="domain" description="Helicase ATP-binding" evidence="14">
    <location>
        <begin position="25"/>
        <end position="219"/>
    </location>
</feature>
<feature type="region of interest" description="Disordered" evidence="13">
    <location>
        <begin position="509"/>
        <end position="534"/>
    </location>
</feature>
<feature type="compositionally biased region" description="Basic and acidic residues" evidence="13">
    <location>
        <begin position="60"/>
        <end position="79"/>
    </location>
</feature>
<dbReference type="PROSITE" id="PS51192">
    <property type="entry name" value="HELICASE_ATP_BIND_1"/>
    <property type="match status" value="1"/>
</dbReference>
<dbReference type="Proteomes" id="UP000318081">
    <property type="component" value="Chromosome"/>
</dbReference>
<dbReference type="InterPro" id="IPR032284">
    <property type="entry name" value="RecQ_Zn-bd"/>
</dbReference>
<dbReference type="SUPFAM" id="SSF46785">
    <property type="entry name" value="Winged helix' DNA-binding domain"/>
    <property type="match status" value="1"/>
</dbReference>
<dbReference type="InterPro" id="IPR036388">
    <property type="entry name" value="WH-like_DNA-bd_sf"/>
</dbReference>
<dbReference type="InterPro" id="IPR027417">
    <property type="entry name" value="P-loop_NTPase"/>
</dbReference>
<comment type="similarity">
    <text evidence="1">Belongs to the helicase family. RecQ subfamily.</text>
</comment>
<dbReference type="InterPro" id="IPR029491">
    <property type="entry name" value="Helicase_HTH"/>
</dbReference>
<dbReference type="InterPro" id="IPR011545">
    <property type="entry name" value="DEAD/DEAH_box_helicase_dom"/>
</dbReference>
<dbReference type="PANTHER" id="PTHR13710:SF105">
    <property type="entry name" value="ATP-DEPENDENT DNA HELICASE Q1"/>
    <property type="match status" value="1"/>
</dbReference>
<sequence>MDDVRCVLKNVWGYDSFRPLQEQSIETILAGRDSLTVLPTGAGKSICFQAPALCNNGSRSDGRHSDGRHSDGRHSDGPRDQGLAVVVSPLISLMKDQVDALREKRVPAALINSTQNETEKREVAERIRRGELRLLYLAPERLLSPKTLGFLRQQQCVRYFAIDEAHCVSQWGHDFRPEYQQLKTLKQVFPEASVHAFTATASQPVRRDIARQLGLCEPSFLIGNFDRPNLTYRMIRSRQKMQQIMEVVNRHRGQSGIVYCLSRREVDTTTQALRTLGLKAKPYHAGLTAPQRKANQDSFMQGRCDIVVATIAFGMGIDKANIRFVIHTGMPKSVEHYQQESGRAGRDGLDAECVLLHSPRDFLIWSDVMHGEAGQVARDSLQAMFELCNDVKCRHKAIVEYFGQDYGVMRCGACDVCLGELELHDQSSDIARTVVACVQELKQKYGAGHVARVLAGKSDKRIFQSNHDRLNSFGALGDHGPMAIKVWIQQLISQKYLRRSGSYKTLAPTESGRRLLRGQGTPKLTATGRSKKSADGSVSFVPAISSLAAFDYFRSGDSIESVAQKMSRAQSTIVKYLADYIRHHGINDPTLWVKPESAQRVLANKHLAGDGKMKPIFDHLGGEVSYDEIRITLACDG</sequence>
<dbReference type="Pfam" id="PF14493">
    <property type="entry name" value="HTH_40"/>
    <property type="match status" value="1"/>
</dbReference>
<keyword evidence="6" id="KW-0067">ATP-binding</keyword>
<feature type="domain" description="Helicase C-terminal" evidence="15">
    <location>
        <begin position="240"/>
        <end position="392"/>
    </location>
</feature>
<dbReference type="InterPro" id="IPR018982">
    <property type="entry name" value="RQC_domain"/>
</dbReference>
<evidence type="ECO:0000256" key="9">
    <source>
        <dbReference type="ARBA" id="ARBA00034617"/>
    </source>
</evidence>
<dbReference type="Pfam" id="PF09382">
    <property type="entry name" value="RQC"/>
    <property type="match status" value="1"/>
</dbReference>
<dbReference type="SMART" id="SM00487">
    <property type="entry name" value="DEXDc"/>
    <property type="match status" value="1"/>
</dbReference>
<name>A0ABX5XPY6_9BACT</name>
<evidence type="ECO:0000256" key="13">
    <source>
        <dbReference type="SAM" id="MobiDB-lite"/>
    </source>
</evidence>
<dbReference type="RefSeq" id="WP_145209309.1">
    <property type="nucleotide sequence ID" value="NZ_CP036432.1"/>
</dbReference>
<keyword evidence="5 16" id="KW-0347">Helicase</keyword>
<evidence type="ECO:0000256" key="6">
    <source>
        <dbReference type="ARBA" id="ARBA00022840"/>
    </source>
</evidence>
<evidence type="ECO:0000259" key="14">
    <source>
        <dbReference type="PROSITE" id="PS51192"/>
    </source>
</evidence>
<keyword evidence="4 16" id="KW-0378">Hydrolase</keyword>
<dbReference type="InterPro" id="IPR036390">
    <property type="entry name" value="WH_DNA-bd_sf"/>
</dbReference>
<evidence type="ECO:0000256" key="12">
    <source>
        <dbReference type="ARBA" id="ARBA00044550"/>
    </source>
</evidence>
<dbReference type="PROSITE" id="PS51194">
    <property type="entry name" value="HELICASE_CTER"/>
    <property type="match status" value="1"/>
</dbReference>
<dbReference type="SMART" id="SM00956">
    <property type="entry name" value="RQC"/>
    <property type="match status" value="1"/>
</dbReference>
<keyword evidence="2" id="KW-0479">Metal-binding</keyword>
<accession>A0ABX5XPY6</accession>
<dbReference type="Pfam" id="PF16124">
    <property type="entry name" value="RecQ_Zn_bind"/>
    <property type="match status" value="1"/>
</dbReference>
<dbReference type="GO" id="GO:0016787">
    <property type="term" value="F:hydrolase activity"/>
    <property type="evidence" value="ECO:0007669"/>
    <property type="project" value="UniProtKB-KW"/>
</dbReference>
<dbReference type="Gene3D" id="3.40.50.300">
    <property type="entry name" value="P-loop containing nucleotide triphosphate hydrolases"/>
    <property type="match status" value="2"/>
</dbReference>
<proteinExistence type="inferred from homology"/>
<evidence type="ECO:0000259" key="15">
    <source>
        <dbReference type="PROSITE" id="PS51194"/>
    </source>
</evidence>
<gene>
    <name evidence="16" type="primary">recQ_2</name>
    <name evidence="16" type="ORF">TBK1r_19680</name>
</gene>
<keyword evidence="7" id="KW-0238">DNA-binding</keyword>
<dbReference type="Pfam" id="PF00270">
    <property type="entry name" value="DEAD"/>
    <property type="match status" value="1"/>
</dbReference>
<protein>
    <recommendedName>
        <fullName evidence="11">ATP-dependent DNA helicase RecQ</fullName>
        <ecNumber evidence="10">5.6.2.4</ecNumber>
    </recommendedName>
    <alternativeName>
        <fullName evidence="12">DNA 3'-5' helicase RecQ</fullName>
    </alternativeName>
</protein>
<organism evidence="16 17">
    <name type="scientific">Stieleria magnilauensis</name>
    <dbReference type="NCBI Taxonomy" id="2527963"/>
    <lineage>
        <taxon>Bacteria</taxon>
        <taxon>Pseudomonadati</taxon>
        <taxon>Planctomycetota</taxon>
        <taxon>Planctomycetia</taxon>
        <taxon>Pirellulales</taxon>
        <taxon>Pirellulaceae</taxon>
        <taxon>Stieleria</taxon>
    </lineage>
</organism>
<evidence type="ECO:0000256" key="1">
    <source>
        <dbReference type="ARBA" id="ARBA00005446"/>
    </source>
</evidence>
<evidence type="ECO:0000256" key="2">
    <source>
        <dbReference type="ARBA" id="ARBA00022723"/>
    </source>
</evidence>
<evidence type="ECO:0000313" key="17">
    <source>
        <dbReference type="Proteomes" id="UP000318081"/>
    </source>
</evidence>
<dbReference type="InterPro" id="IPR001650">
    <property type="entry name" value="Helicase_C-like"/>
</dbReference>
<evidence type="ECO:0000256" key="11">
    <source>
        <dbReference type="ARBA" id="ARBA00044535"/>
    </source>
</evidence>
<evidence type="ECO:0000256" key="3">
    <source>
        <dbReference type="ARBA" id="ARBA00022741"/>
    </source>
</evidence>
<evidence type="ECO:0000256" key="10">
    <source>
        <dbReference type="ARBA" id="ARBA00034808"/>
    </source>
</evidence>
<keyword evidence="8" id="KW-0413">Isomerase</keyword>
<dbReference type="EC" id="5.6.2.4" evidence="10"/>
<dbReference type="InterPro" id="IPR004589">
    <property type="entry name" value="DNA_helicase_ATP-dep_RecQ"/>
</dbReference>
<dbReference type="EMBL" id="CP036432">
    <property type="protein sequence ID" value="QDV83035.1"/>
    <property type="molecule type" value="Genomic_DNA"/>
</dbReference>
<evidence type="ECO:0000256" key="4">
    <source>
        <dbReference type="ARBA" id="ARBA00022801"/>
    </source>
</evidence>
<dbReference type="CDD" id="cd17920">
    <property type="entry name" value="DEXHc_RecQ"/>
    <property type="match status" value="1"/>
</dbReference>
<dbReference type="PANTHER" id="PTHR13710">
    <property type="entry name" value="DNA HELICASE RECQ FAMILY MEMBER"/>
    <property type="match status" value="1"/>
</dbReference>
<evidence type="ECO:0000256" key="8">
    <source>
        <dbReference type="ARBA" id="ARBA00023235"/>
    </source>
</evidence>
<comment type="catalytic activity">
    <reaction evidence="9">
        <text>Couples ATP hydrolysis with the unwinding of duplex DNA by translocating in the 3'-5' direction.</text>
        <dbReference type="EC" id="5.6.2.4"/>
    </reaction>
</comment>
<dbReference type="Pfam" id="PF00271">
    <property type="entry name" value="Helicase_C"/>
    <property type="match status" value="1"/>
</dbReference>
<keyword evidence="3" id="KW-0547">Nucleotide-binding</keyword>
<dbReference type="GO" id="GO:0003678">
    <property type="term" value="F:DNA helicase activity"/>
    <property type="evidence" value="ECO:0007669"/>
    <property type="project" value="UniProtKB-EC"/>
</dbReference>
<dbReference type="Gene3D" id="1.10.10.10">
    <property type="entry name" value="Winged helix-like DNA-binding domain superfamily/Winged helix DNA-binding domain"/>
    <property type="match status" value="1"/>
</dbReference>
<feature type="region of interest" description="Disordered" evidence="13">
    <location>
        <begin position="57"/>
        <end position="81"/>
    </location>
</feature>
<dbReference type="SUPFAM" id="SSF52540">
    <property type="entry name" value="P-loop containing nucleoside triphosphate hydrolases"/>
    <property type="match status" value="1"/>
</dbReference>
<dbReference type="SMART" id="SM00490">
    <property type="entry name" value="HELICc"/>
    <property type="match status" value="1"/>
</dbReference>
<evidence type="ECO:0000313" key="16">
    <source>
        <dbReference type="EMBL" id="QDV83035.1"/>
    </source>
</evidence>
<keyword evidence="17" id="KW-1185">Reference proteome</keyword>
<evidence type="ECO:0000256" key="5">
    <source>
        <dbReference type="ARBA" id="ARBA00022806"/>
    </source>
</evidence>
<evidence type="ECO:0000256" key="7">
    <source>
        <dbReference type="ARBA" id="ARBA00023125"/>
    </source>
</evidence>
<dbReference type="NCBIfam" id="TIGR00614">
    <property type="entry name" value="recQ_fam"/>
    <property type="match status" value="1"/>
</dbReference>
<dbReference type="InterPro" id="IPR014001">
    <property type="entry name" value="Helicase_ATP-bd"/>
</dbReference>
<dbReference type="CDD" id="cd18794">
    <property type="entry name" value="SF2_C_RecQ"/>
    <property type="match status" value="1"/>
</dbReference>
<reference evidence="16 17" key="1">
    <citation type="submission" date="2019-02" db="EMBL/GenBank/DDBJ databases">
        <title>Deep-cultivation of Planctomycetes and their phenomic and genomic characterization uncovers novel biology.</title>
        <authorList>
            <person name="Wiegand S."/>
            <person name="Jogler M."/>
            <person name="Boedeker C."/>
            <person name="Pinto D."/>
            <person name="Vollmers J."/>
            <person name="Rivas-Marin E."/>
            <person name="Kohn T."/>
            <person name="Peeters S.H."/>
            <person name="Heuer A."/>
            <person name="Rast P."/>
            <person name="Oberbeckmann S."/>
            <person name="Bunk B."/>
            <person name="Jeske O."/>
            <person name="Meyerdierks A."/>
            <person name="Storesund J.E."/>
            <person name="Kallscheuer N."/>
            <person name="Luecker S."/>
            <person name="Lage O.M."/>
            <person name="Pohl T."/>
            <person name="Merkel B.J."/>
            <person name="Hornburger P."/>
            <person name="Mueller R.-W."/>
            <person name="Bruemmer F."/>
            <person name="Labrenz M."/>
            <person name="Spormann A.M."/>
            <person name="Op den Camp H."/>
            <person name="Overmann J."/>
            <person name="Amann R."/>
            <person name="Jetten M.S.M."/>
            <person name="Mascher T."/>
            <person name="Medema M.H."/>
            <person name="Devos D.P."/>
            <person name="Kaster A.-K."/>
            <person name="Ovreas L."/>
            <person name="Rohde M."/>
            <person name="Galperin M.Y."/>
            <person name="Jogler C."/>
        </authorList>
    </citation>
    <scope>NUCLEOTIDE SEQUENCE [LARGE SCALE GENOMIC DNA]</scope>
    <source>
        <strain evidence="16 17">TBK1r</strain>
    </source>
</reference>